<proteinExistence type="inferred from homology"/>
<organism evidence="6 7">
    <name type="scientific">Simkania negevensis</name>
    <dbReference type="NCBI Taxonomy" id="83561"/>
    <lineage>
        <taxon>Bacteria</taxon>
        <taxon>Pseudomonadati</taxon>
        <taxon>Chlamydiota</taxon>
        <taxon>Chlamydiia</taxon>
        <taxon>Parachlamydiales</taxon>
        <taxon>Simkaniaceae</taxon>
        <taxon>Simkania</taxon>
    </lineage>
</organism>
<evidence type="ECO:0000256" key="2">
    <source>
        <dbReference type="ARBA" id="ARBA00022801"/>
    </source>
</evidence>
<evidence type="ECO:0000313" key="7">
    <source>
        <dbReference type="Proteomes" id="UP000722121"/>
    </source>
</evidence>
<comment type="caution">
    <text evidence="6">The sequence shown here is derived from an EMBL/GenBank/DDBJ whole genome shotgun (WGS) entry which is preliminary data.</text>
</comment>
<accession>A0ABS3ARK9</accession>
<name>A0ABS3ARK9_9BACT</name>
<dbReference type="InterPro" id="IPR050884">
    <property type="entry name" value="CNP_phosphodiesterase-III"/>
</dbReference>
<keyword evidence="2" id="KW-0378">Hydrolase</keyword>
<dbReference type="Gene3D" id="3.60.21.10">
    <property type="match status" value="1"/>
</dbReference>
<dbReference type="InterPro" id="IPR029052">
    <property type="entry name" value="Metallo-depent_PP-like"/>
</dbReference>
<protein>
    <submittedName>
        <fullName evidence="6">Metallophosphoesterase</fullName>
    </submittedName>
</protein>
<evidence type="ECO:0000313" key="6">
    <source>
        <dbReference type="EMBL" id="MBN4067174.1"/>
    </source>
</evidence>
<dbReference type="Proteomes" id="UP000722121">
    <property type="component" value="Unassembled WGS sequence"/>
</dbReference>
<dbReference type="PANTHER" id="PTHR42988:SF2">
    <property type="entry name" value="CYCLIC NUCLEOTIDE PHOSPHODIESTERASE CBUA0032-RELATED"/>
    <property type="match status" value="1"/>
</dbReference>
<dbReference type="InterPro" id="IPR004843">
    <property type="entry name" value="Calcineurin-like_PHP"/>
</dbReference>
<evidence type="ECO:0000256" key="3">
    <source>
        <dbReference type="ARBA" id="ARBA00023004"/>
    </source>
</evidence>
<dbReference type="PANTHER" id="PTHR42988">
    <property type="entry name" value="PHOSPHOHYDROLASE"/>
    <property type="match status" value="1"/>
</dbReference>
<dbReference type="SUPFAM" id="SSF56300">
    <property type="entry name" value="Metallo-dependent phosphatases"/>
    <property type="match status" value="1"/>
</dbReference>
<evidence type="ECO:0000259" key="5">
    <source>
        <dbReference type="Pfam" id="PF00149"/>
    </source>
</evidence>
<keyword evidence="1" id="KW-0479">Metal-binding</keyword>
<dbReference type="EMBL" id="JAFITR010000077">
    <property type="protein sequence ID" value="MBN4067174.1"/>
    <property type="molecule type" value="Genomic_DNA"/>
</dbReference>
<feature type="domain" description="Calcineurin-like phosphoesterase" evidence="5">
    <location>
        <begin position="12"/>
        <end position="242"/>
    </location>
</feature>
<evidence type="ECO:0000256" key="4">
    <source>
        <dbReference type="ARBA" id="ARBA00025742"/>
    </source>
</evidence>
<comment type="similarity">
    <text evidence="4">Belongs to the cyclic nucleotide phosphodiesterase class-III family.</text>
</comment>
<keyword evidence="7" id="KW-1185">Reference proteome</keyword>
<keyword evidence="3" id="KW-0408">Iron</keyword>
<gene>
    <name evidence="6" type="ORF">JYU14_03720</name>
</gene>
<dbReference type="Pfam" id="PF00149">
    <property type="entry name" value="Metallophos"/>
    <property type="match status" value="1"/>
</dbReference>
<reference evidence="6 7" key="1">
    <citation type="submission" date="2021-02" db="EMBL/GenBank/DDBJ databases">
        <title>Activity-based single-cell genomes from oceanic crustal fluid captures similar information to metagenomic and metatranscriptomic surveys with orders of magnitude less sampling.</title>
        <authorList>
            <person name="D'Angelo T.S."/>
            <person name="Orcutt B.N."/>
        </authorList>
    </citation>
    <scope>NUCLEOTIDE SEQUENCE [LARGE SCALE GENOMIC DNA]</scope>
    <source>
        <strain evidence="6">AH-315-G07</strain>
    </source>
</reference>
<sequence>MKEKFVKGPGVLRLAHLSDIHFGHITLSPSQFLSKRWLGNLNLLLHRRYIYQYDAVYQLPLLLREYDVDLVCISGDLTTTALEQEYSIAAEFVRMLEAEGMTVLLIPGNHDHYTREAFKSKLFYQYFHIPQNKIDASLPHYSLKEDRICCTQLNEIWWWIGLDTTLSTPLLSAFGLFSDELAERLHAVLEAIPDQAHVVVANHYPIISHAPKSRQLRNSEKLEKVLLEHPQVKIYLHGHEHQHRIIDCRNQHRFYQLNSGSCSHDTQGAFHLVDLMPHQCRALVFRWKKLSENESKEWMPFHQVDLPWR</sequence>
<evidence type="ECO:0000256" key="1">
    <source>
        <dbReference type="ARBA" id="ARBA00022723"/>
    </source>
</evidence>